<dbReference type="SUPFAM" id="SSF50998">
    <property type="entry name" value="Quinoprotein alcohol dehydrogenase-like"/>
    <property type="match status" value="1"/>
</dbReference>
<feature type="repeat" description="WD" evidence="3">
    <location>
        <begin position="847"/>
        <end position="888"/>
    </location>
</feature>
<feature type="region of interest" description="Disordered" evidence="4">
    <location>
        <begin position="20"/>
        <end position="43"/>
    </location>
</feature>
<organism evidence="6 7">
    <name type="scientific">Rhizoctonia solani</name>
    <dbReference type="NCBI Taxonomy" id="456999"/>
    <lineage>
        <taxon>Eukaryota</taxon>
        <taxon>Fungi</taxon>
        <taxon>Dikarya</taxon>
        <taxon>Basidiomycota</taxon>
        <taxon>Agaricomycotina</taxon>
        <taxon>Agaricomycetes</taxon>
        <taxon>Cantharellales</taxon>
        <taxon>Ceratobasidiaceae</taxon>
        <taxon>Rhizoctonia</taxon>
    </lineage>
</organism>
<comment type="caution">
    <text evidence="6">The sequence shown here is derived from an EMBL/GenBank/DDBJ whole genome shotgun (WGS) entry which is preliminary data.</text>
</comment>
<dbReference type="PROSITE" id="PS50082">
    <property type="entry name" value="WD_REPEATS_2"/>
    <property type="match status" value="7"/>
</dbReference>
<dbReference type="Pfam" id="PF00400">
    <property type="entry name" value="WD40"/>
    <property type="match status" value="8"/>
</dbReference>
<evidence type="ECO:0000256" key="2">
    <source>
        <dbReference type="ARBA" id="ARBA00022737"/>
    </source>
</evidence>
<keyword evidence="1 3" id="KW-0853">WD repeat</keyword>
<dbReference type="PRINTS" id="PR00320">
    <property type="entry name" value="GPROTEINBRPT"/>
</dbReference>
<protein>
    <recommendedName>
        <fullName evidence="5">Nephrocystin 3-like N-terminal domain-containing protein</fullName>
    </recommendedName>
</protein>
<proteinExistence type="predicted"/>
<dbReference type="PANTHER" id="PTHR19848:SF8">
    <property type="entry name" value="F-BOX AND WD REPEAT DOMAIN CONTAINING 7"/>
    <property type="match status" value="1"/>
</dbReference>
<evidence type="ECO:0000256" key="3">
    <source>
        <dbReference type="PROSITE-ProRule" id="PRU00221"/>
    </source>
</evidence>
<gene>
    <name evidence="6" type="ORF">RDB_LOCUS179457</name>
</gene>
<dbReference type="Gene3D" id="2.130.10.10">
    <property type="entry name" value="YVTN repeat-like/Quinoprotein amine dehydrogenase"/>
    <property type="match status" value="4"/>
</dbReference>
<feature type="repeat" description="WD" evidence="3">
    <location>
        <begin position="1150"/>
        <end position="1191"/>
    </location>
</feature>
<evidence type="ECO:0000259" key="5">
    <source>
        <dbReference type="Pfam" id="PF24883"/>
    </source>
</evidence>
<dbReference type="InterPro" id="IPR001680">
    <property type="entry name" value="WD40_rpt"/>
</dbReference>
<dbReference type="PROSITE" id="PS50294">
    <property type="entry name" value="WD_REPEATS_REGION"/>
    <property type="match status" value="5"/>
</dbReference>
<name>A0A8H3GU88_9AGAM</name>
<dbReference type="PROSITE" id="PS00678">
    <property type="entry name" value="WD_REPEATS_1"/>
    <property type="match status" value="2"/>
</dbReference>
<feature type="repeat" description="WD" evidence="3">
    <location>
        <begin position="710"/>
        <end position="751"/>
    </location>
</feature>
<dbReference type="CDD" id="cd00200">
    <property type="entry name" value="WD40"/>
    <property type="match status" value="1"/>
</dbReference>
<dbReference type="PANTHER" id="PTHR19848">
    <property type="entry name" value="WD40 REPEAT PROTEIN"/>
    <property type="match status" value="1"/>
</dbReference>
<feature type="repeat" description="WD" evidence="3">
    <location>
        <begin position="933"/>
        <end position="974"/>
    </location>
</feature>
<dbReference type="InterPro" id="IPR011047">
    <property type="entry name" value="Quinoprotein_ADH-like_sf"/>
</dbReference>
<feature type="repeat" description="WD" evidence="3">
    <location>
        <begin position="665"/>
        <end position="706"/>
    </location>
</feature>
<dbReference type="SUPFAM" id="SSF50978">
    <property type="entry name" value="WD40 repeat-like"/>
    <property type="match status" value="1"/>
</dbReference>
<dbReference type="EMBL" id="CAJMWS010001101">
    <property type="protein sequence ID" value="CAE6473253.1"/>
    <property type="molecule type" value="Genomic_DNA"/>
</dbReference>
<evidence type="ECO:0000256" key="1">
    <source>
        <dbReference type="ARBA" id="ARBA00022574"/>
    </source>
</evidence>
<dbReference type="InterPro" id="IPR056884">
    <property type="entry name" value="NPHP3-like_N"/>
</dbReference>
<dbReference type="InterPro" id="IPR019775">
    <property type="entry name" value="WD40_repeat_CS"/>
</dbReference>
<reference evidence="6" key="1">
    <citation type="submission" date="2021-01" db="EMBL/GenBank/DDBJ databases">
        <authorList>
            <person name="Kaushik A."/>
        </authorList>
    </citation>
    <scope>NUCLEOTIDE SEQUENCE</scope>
    <source>
        <strain evidence="6">AG1-1C</strain>
    </source>
</reference>
<dbReference type="InterPro" id="IPR020472">
    <property type="entry name" value="WD40_PAC1"/>
</dbReference>
<evidence type="ECO:0000313" key="7">
    <source>
        <dbReference type="Proteomes" id="UP000663846"/>
    </source>
</evidence>
<dbReference type="Proteomes" id="UP000663846">
    <property type="component" value="Unassembled WGS sequence"/>
</dbReference>
<feature type="repeat" description="WD" evidence="3">
    <location>
        <begin position="1193"/>
        <end position="1228"/>
    </location>
</feature>
<dbReference type="InterPro" id="IPR015943">
    <property type="entry name" value="WD40/YVTN_repeat-like_dom_sf"/>
</dbReference>
<feature type="compositionally biased region" description="Polar residues" evidence="4">
    <location>
        <begin position="24"/>
        <end position="42"/>
    </location>
</feature>
<dbReference type="Pfam" id="PF24883">
    <property type="entry name" value="NPHP3_N"/>
    <property type="match status" value="1"/>
</dbReference>
<dbReference type="SMART" id="SM00320">
    <property type="entry name" value="WD40"/>
    <property type="match status" value="11"/>
</dbReference>
<evidence type="ECO:0000313" key="6">
    <source>
        <dbReference type="EMBL" id="CAE6473253.1"/>
    </source>
</evidence>
<sequence>MLVRKIVRKLNRSAKSRTFEVNEAENTNAGTEQSTLPPTSSPLHGWTHLRSLLSALERTARPLSPFKSSVTKLVECICVYEQVLNTRKEYQILYDELEELFKVLHGHCTRDTPLAMTAIMESLCKSLEDEVALISQKRDKGKLHQYLQASHDGDDVLACYRRIQGYLQRISLNADMSIWRIVDEIATDTLPDNLVVVIDALDECENKDSMRRILDVLLAKSASLPVKFILSSRPEPEIRDEMTKQISQTKSRVVLHELDKDMVRADVKTYLQTALGPLQPTEEEIAILVERAGILFIYAATVVRYISHDRFCRNPGTRLANVLYSSSSRENEHKEIDELYTIILRAALNDPSLDGEDREDIRHVLHTVICAQEPLTIDTLSKLLGIDGVNRVRTALRPLWSVLHISGTNEVATILHASFSDYMFDPSRSRQYYCDRGIYNQVMALRCFDIFRGMRPQFNICNLESSYMPDDKVQGLDERVRSVISPELFYASRYWATHLHSAIGTPDLIARLHEFLSIRLLLWMEVMNLKNFTGTMPQAIRLVKTWGMELPADLNALTHDAWRFTSTFALGGVSASTPHIYMSMLLLWPESSPIAKIYSRYTQRRIKFEGTALGQREHAHLTTRTLGNLSFSSTISPDSTQIAVGIGCEILLLDSSTGKTLLPPFKGHRGFVHCVDFSPDGTRVVSGSEDGTIRVWDTQGGESVQCNDSIRSIPGPVFSVAFSPDGTQIACGTFMADIYFWDIRAARFDPSPNRIREEALGRRDIKSIKYSPDGRYIVACVLGSNRISIWDIQAGRILRGLGPVDGHCLFLFADISTDGTRIASGSNLGIHIWDFETGKIVLGPLIAPCDDTTLNVVSFSSDGSYVLSGSLHGTICIWDTQNGSLLLGPLEGHNGRVTSAKFSPDGAYLISGSIDSTLCLWDIQAMKKTPIPLEGHTAPVILVGYSPDGARIVSSSKDRTVRLWDAESGEVTLPPLQLYHDNETQVEFSPDSTRMISATNHGIVLLDTHTGSRESSPLRHAASMYKSVAFSPYGIPIVSLSRDGVVRILAAETGQTLVVIHLPQIDNKHPHANAVMFSHDCTRIAVGLGFDNLVVYDTSNGQLVSGPFKARPDHSRSAGFSPDKAHIAYGTRSESLVLRDSQGGKRTLESFGTHKRASSVEFSPDGTRIVSNSLDSGICIWDTKTGQLLLGPVKGHTKPITAVRFSPDGARVVSGSYDKTIRVTDVRSAPSVCPFIYLNLSPIPKLTNALGTCNRLDSGLLHTELPGVGDEG</sequence>
<feature type="domain" description="Nephrocystin 3-like N-terminal" evidence="5">
    <location>
        <begin position="176"/>
        <end position="233"/>
    </location>
</feature>
<evidence type="ECO:0000256" key="4">
    <source>
        <dbReference type="SAM" id="MobiDB-lite"/>
    </source>
</evidence>
<dbReference type="AlphaFoldDB" id="A0A8H3GU88"/>
<feature type="repeat" description="WD" evidence="3">
    <location>
        <begin position="890"/>
        <end position="931"/>
    </location>
</feature>
<accession>A0A8H3GU88</accession>
<keyword evidence="2" id="KW-0677">Repeat</keyword>
<dbReference type="InterPro" id="IPR036322">
    <property type="entry name" value="WD40_repeat_dom_sf"/>
</dbReference>